<comment type="similarity">
    <text evidence="1 5">Belongs to the thymidine/pyrimidine-nucleoside phosphorylase family.</text>
</comment>
<keyword evidence="3 5" id="KW-0328">Glycosyltransferase</keyword>
<dbReference type="PANTHER" id="PTHR10515:SF0">
    <property type="entry name" value="THYMIDINE PHOSPHORYLASE"/>
    <property type="match status" value="1"/>
</dbReference>
<comment type="pathway">
    <text evidence="5">Pyrimidine metabolism; dTMP biosynthesis via salvage pathway; dTMP from thymine: step 1/2.</text>
</comment>
<evidence type="ECO:0000256" key="1">
    <source>
        <dbReference type="ARBA" id="ARBA00006915"/>
    </source>
</evidence>
<sequence length="456" mass="48493">MNGNNNTPKISIKDVLAKKHAGGELSKDEIAAIVEGTYKETMDPSQIDKHSKGGVSDRVSLPLAPALAACGYKQPVATRYALCCSVDKHSKGGVSDKVSLTLAPALAACGYKVPMISGVALGHTGGTLDKLEAIPGFTIALDHAQMVNSLQNVGCFIASQTKDICPADKVLYNIRDMTSTVKENGLIASSIVSKKAAENLKALILDVKIGSGAFMETMENARSLAQTMVNCSTGLGIHTRALITDMDTPIGNMIGNTLEVAEAIQCLKGQGPKDLTDLVVALGGNLLEAGQFKDISDVDEGSRLIRQSLQDGSALKKFQEMLQAQNVSTEHAQKLCDPEGDVWSVLERSASQSEIFSSKTGYVQSIAAMPVALTVLKLGGGRERKGEPINHRVGVELLVDVGDFVKEGQAWARIHHDSSSIAPEITKNLNSALVISENPIPTRQTRVREVVKPSIQ</sequence>
<evidence type="ECO:0000256" key="2">
    <source>
        <dbReference type="ARBA" id="ARBA00011738"/>
    </source>
</evidence>
<dbReference type="Proteomes" id="UP000735302">
    <property type="component" value="Unassembled WGS sequence"/>
</dbReference>
<dbReference type="Gene3D" id="3.90.1170.30">
    <property type="entry name" value="Pyrimidine nucleoside phosphorylase-like, C-terminal domain"/>
    <property type="match status" value="1"/>
</dbReference>
<dbReference type="PIRSF" id="PIRSF000478">
    <property type="entry name" value="TP_PyNP"/>
    <property type="match status" value="1"/>
</dbReference>
<proteinExistence type="inferred from homology"/>
<dbReference type="InterPro" id="IPR036566">
    <property type="entry name" value="PYNP-like_C_sf"/>
</dbReference>
<dbReference type="SUPFAM" id="SSF54680">
    <property type="entry name" value="Pyrimidine nucleoside phosphorylase C-terminal domain"/>
    <property type="match status" value="1"/>
</dbReference>
<dbReference type="InterPro" id="IPR035902">
    <property type="entry name" value="Nuc_phospho_transferase"/>
</dbReference>
<gene>
    <name evidence="7" type="ORF">PoB_000211900</name>
</gene>
<dbReference type="EC" id="2.4.2.4" evidence="5"/>
<dbReference type="GO" id="GO:0005829">
    <property type="term" value="C:cytosol"/>
    <property type="evidence" value="ECO:0007669"/>
    <property type="project" value="TreeGrafter"/>
</dbReference>
<keyword evidence="8" id="KW-1185">Reference proteome</keyword>
<dbReference type="InterPro" id="IPR000312">
    <property type="entry name" value="Glycosyl_Trfase_fam3"/>
</dbReference>
<evidence type="ECO:0000256" key="5">
    <source>
        <dbReference type="PIRNR" id="PIRNR000478"/>
    </source>
</evidence>
<dbReference type="PANTHER" id="PTHR10515">
    <property type="entry name" value="THYMIDINE PHOSPHORYLASE"/>
    <property type="match status" value="1"/>
</dbReference>
<reference evidence="7 8" key="1">
    <citation type="journal article" date="2021" name="Elife">
        <title>Chloroplast acquisition without the gene transfer in kleptoplastic sea slugs, Plakobranchus ocellatus.</title>
        <authorList>
            <person name="Maeda T."/>
            <person name="Takahashi S."/>
            <person name="Yoshida T."/>
            <person name="Shimamura S."/>
            <person name="Takaki Y."/>
            <person name="Nagai Y."/>
            <person name="Toyoda A."/>
            <person name="Suzuki Y."/>
            <person name="Arimoto A."/>
            <person name="Ishii H."/>
            <person name="Satoh N."/>
            <person name="Nishiyama T."/>
            <person name="Hasebe M."/>
            <person name="Maruyama T."/>
            <person name="Minagawa J."/>
            <person name="Obokata J."/>
            <person name="Shigenobu S."/>
        </authorList>
    </citation>
    <scope>NUCLEOTIDE SEQUENCE [LARGE SCALE GENOMIC DNA]</scope>
</reference>
<dbReference type="GO" id="GO:0004645">
    <property type="term" value="F:1,4-alpha-oligoglucan phosphorylase activity"/>
    <property type="evidence" value="ECO:0007669"/>
    <property type="project" value="InterPro"/>
</dbReference>
<dbReference type="InterPro" id="IPR000053">
    <property type="entry name" value="Thymidine/pyrmidine_PPase"/>
</dbReference>
<feature type="domain" description="Pyrimidine nucleoside phosphorylase C-terminal" evidence="6">
    <location>
        <begin position="362"/>
        <end position="436"/>
    </location>
</feature>
<name>A0AAV3XXM7_9GAST</name>
<comment type="subunit">
    <text evidence="2 5">Homodimer.</text>
</comment>
<dbReference type="EMBL" id="BLXT01000273">
    <property type="protein sequence ID" value="GFN75613.1"/>
    <property type="molecule type" value="Genomic_DNA"/>
</dbReference>
<dbReference type="Gene3D" id="3.40.1030.10">
    <property type="entry name" value="Nucleoside phosphorylase/phosphoribosyltransferase catalytic domain"/>
    <property type="match status" value="2"/>
</dbReference>
<dbReference type="FunFam" id="3.40.1030.10:FF:000003">
    <property type="entry name" value="Pyrimidine-nucleoside phosphorylase"/>
    <property type="match status" value="1"/>
</dbReference>
<comment type="caution">
    <text evidence="7">The sequence shown here is derived from an EMBL/GenBank/DDBJ whole genome shotgun (WGS) entry which is preliminary data.</text>
</comment>
<dbReference type="InterPro" id="IPR013102">
    <property type="entry name" value="PYNP_C"/>
</dbReference>
<dbReference type="Pfam" id="PF07831">
    <property type="entry name" value="PYNP_C"/>
    <property type="match status" value="1"/>
</dbReference>
<dbReference type="SUPFAM" id="SSF52418">
    <property type="entry name" value="Nucleoside phosphorylase/phosphoribosyltransferase catalytic domain"/>
    <property type="match status" value="2"/>
</dbReference>
<evidence type="ECO:0000256" key="3">
    <source>
        <dbReference type="ARBA" id="ARBA00022676"/>
    </source>
</evidence>
<evidence type="ECO:0000259" key="6">
    <source>
        <dbReference type="SMART" id="SM00941"/>
    </source>
</evidence>
<evidence type="ECO:0000313" key="8">
    <source>
        <dbReference type="Proteomes" id="UP000735302"/>
    </source>
</evidence>
<dbReference type="Pfam" id="PF00591">
    <property type="entry name" value="Glycos_transf_3"/>
    <property type="match status" value="1"/>
</dbReference>
<comment type="catalytic activity">
    <reaction evidence="5">
        <text>thymidine + phosphate = 2-deoxy-alpha-D-ribose 1-phosphate + thymine</text>
        <dbReference type="Rhea" id="RHEA:16037"/>
        <dbReference type="ChEBI" id="CHEBI:17748"/>
        <dbReference type="ChEBI" id="CHEBI:17821"/>
        <dbReference type="ChEBI" id="CHEBI:43474"/>
        <dbReference type="ChEBI" id="CHEBI:57259"/>
        <dbReference type="EC" id="2.4.2.4"/>
    </reaction>
</comment>
<organism evidence="7 8">
    <name type="scientific">Plakobranchus ocellatus</name>
    <dbReference type="NCBI Taxonomy" id="259542"/>
    <lineage>
        <taxon>Eukaryota</taxon>
        <taxon>Metazoa</taxon>
        <taxon>Spiralia</taxon>
        <taxon>Lophotrochozoa</taxon>
        <taxon>Mollusca</taxon>
        <taxon>Gastropoda</taxon>
        <taxon>Heterobranchia</taxon>
        <taxon>Euthyneura</taxon>
        <taxon>Panpulmonata</taxon>
        <taxon>Sacoglossa</taxon>
        <taxon>Placobranchoidea</taxon>
        <taxon>Plakobranchidae</taxon>
        <taxon>Plakobranchus</taxon>
    </lineage>
</organism>
<accession>A0AAV3XXM7</accession>
<comment type="function">
    <text evidence="5">Catalyzes the reversible phosphorolysis of thymidine. The produced molecules are then utilized as carbon and energy sources or in the rescue of pyrimidine bases for nucleotide synthesis.</text>
</comment>
<evidence type="ECO:0000313" key="7">
    <source>
        <dbReference type="EMBL" id="GFN75613.1"/>
    </source>
</evidence>
<evidence type="ECO:0000256" key="4">
    <source>
        <dbReference type="ARBA" id="ARBA00022679"/>
    </source>
</evidence>
<dbReference type="GO" id="GO:0006206">
    <property type="term" value="P:pyrimidine nucleobase metabolic process"/>
    <property type="evidence" value="ECO:0007669"/>
    <property type="project" value="InterPro"/>
</dbReference>
<dbReference type="AlphaFoldDB" id="A0AAV3XXM7"/>
<dbReference type="NCBIfam" id="NF004490">
    <property type="entry name" value="PRK05820.1"/>
    <property type="match status" value="1"/>
</dbReference>
<dbReference type="SMART" id="SM00941">
    <property type="entry name" value="PYNP_C"/>
    <property type="match status" value="1"/>
</dbReference>
<keyword evidence="4 5" id="KW-0808">Transferase</keyword>
<protein>
    <recommendedName>
        <fullName evidence="5">Thymidine phosphorylase</fullName>
        <shortName evidence="5">TP</shortName>
        <ecNumber evidence="5">2.4.2.4</ecNumber>
    </recommendedName>
    <alternativeName>
        <fullName evidence="5">TdRPase</fullName>
    </alternativeName>
</protein>
<dbReference type="GO" id="GO:0006213">
    <property type="term" value="P:pyrimidine nucleoside metabolic process"/>
    <property type="evidence" value="ECO:0007669"/>
    <property type="project" value="UniProtKB-UniRule"/>
</dbReference>
<dbReference type="GO" id="GO:0009032">
    <property type="term" value="F:thymidine phosphorylase activity"/>
    <property type="evidence" value="ECO:0007669"/>
    <property type="project" value="UniProtKB-UniRule"/>
</dbReference>